<protein>
    <submittedName>
        <fullName evidence="2">Uncharacterized protein</fullName>
    </submittedName>
</protein>
<dbReference type="InParanoid" id="A0A1Y2ENW2"/>
<dbReference type="AlphaFoldDB" id="A0A1Y2ENW2"/>
<reference evidence="2 3" key="1">
    <citation type="submission" date="2016-07" db="EMBL/GenBank/DDBJ databases">
        <title>Pervasive Adenine N6-methylation of Active Genes in Fungi.</title>
        <authorList>
            <consortium name="DOE Joint Genome Institute"/>
            <person name="Mondo S.J."/>
            <person name="Dannebaum R.O."/>
            <person name="Kuo R.C."/>
            <person name="Labutti K."/>
            <person name="Haridas S."/>
            <person name="Kuo A."/>
            <person name="Salamov A."/>
            <person name="Ahrendt S.R."/>
            <person name="Lipzen A."/>
            <person name="Sullivan W."/>
            <person name="Andreopoulos W.B."/>
            <person name="Clum A."/>
            <person name="Lindquist E."/>
            <person name="Daum C."/>
            <person name="Ramamoorthy G.K."/>
            <person name="Gryganskyi A."/>
            <person name="Culley D."/>
            <person name="Magnuson J.K."/>
            <person name="James T.Y."/>
            <person name="O'Malley M.A."/>
            <person name="Stajich J.E."/>
            <person name="Spatafora J.W."/>
            <person name="Visel A."/>
            <person name="Grigoriev I.V."/>
        </authorList>
    </citation>
    <scope>NUCLEOTIDE SEQUENCE [LARGE SCALE GENOMIC DNA]</scope>
    <source>
        <strain evidence="2 3">62-1032</strain>
    </source>
</reference>
<dbReference type="Proteomes" id="UP000193467">
    <property type="component" value="Unassembled WGS sequence"/>
</dbReference>
<name>A0A1Y2ENW2_9BASI</name>
<evidence type="ECO:0000313" key="2">
    <source>
        <dbReference type="EMBL" id="ORY73270.1"/>
    </source>
</evidence>
<evidence type="ECO:0000256" key="1">
    <source>
        <dbReference type="SAM" id="MobiDB-lite"/>
    </source>
</evidence>
<accession>A0A1Y2ENW2</accession>
<organism evidence="2 3">
    <name type="scientific">Leucosporidium creatinivorum</name>
    <dbReference type="NCBI Taxonomy" id="106004"/>
    <lineage>
        <taxon>Eukaryota</taxon>
        <taxon>Fungi</taxon>
        <taxon>Dikarya</taxon>
        <taxon>Basidiomycota</taxon>
        <taxon>Pucciniomycotina</taxon>
        <taxon>Microbotryomycetes</taxon>
        <taxon>Leucosporidiales</taxon>
        <taxon>Leucosporidium</taxon>
    </lineage>
</organism>
<keyword evidence="3" id="KW-1185">Reference proteome</keyword>
<feature type="region of interest" description="Disordered" evidence="1">
    <location>
        <begin position="142"/>
        <end position="177"/>
    </location>
</feature>
<comment type="caution">
    <text evidence="2">The sequence shown here is derived from an EMBL/GenBank/DDBJ whole genome shotgun (WGS) entry which is preliminary data.</text>
</comment>
<dbReference type="EMBL" id="MCGR01000047">
    <property type="protein sequence ID" value="ORY73270.1"/>
    <property type="molecule type" value="Genomic_DNA"/>
</dbReference>
<proteinExistence type="predicted"/>
<feature type="compositionally biased region" description="Polar residues" evidence="1">
    <location>
        <begin position="155"/>
        <end position="168"/>
    </location>
</feature>
<sequence>MTPQQAAAAHAEARRAFEYVAKALVEMHSRLGLLQTTKMDILNGINRRVRDPFRQLMESHNDLLKEFMQNINRRVLRATSTDHDGALAIFLTSRYWDELDLLQRADGVLHTKEYKSEVMVSGWLNSRPGYPSPFPEAGLFSPPSPEHSLGHQHVPSLTTRQARRSGTSAVALRERWA</sequence>
<gene>
    <name evidence="2" type="ORF">BCR35DRAFT_307298</name>
</gene>
<evidence type="ECO:0000313" key="3">
    <source>
        <dbReference type="Proteomes" id="UP000193467"/>
    </source>
</evidence>